<dbReference type="PANTHER" id="PTHR35011:SF2">
    <property type="entry name" value="2,3-DIKETO-L-GULONATE TRAP TRANSPORTER SMALL PERMEASE PROTEIN YIAM"/>
    <property type="match status" value="1"/>
</dbReference>
<dbReference type="GO" id="GO:0005886">
    <property type="term" value="C:plasma membrane"/>
    <property type="evidence" value="ECO:0007669"/>
    <property type="project" value="UniProtKB-SubCell"/>
</dbReference>
<dbReference type="EMBL" id="FNAV01000008">
    <property type="protein sequence ID" value="SDE84379.1"/>
    <property type="molecule type" value="Genomic_DNA"/>
</dbReference>
<comment type="function">
    <text evidence="9">Part of the tripartite ATP-independent periplasmic (TRAP) transport system.</text>
</comment>
<organism evidence="11 12">
    <name type="scientific">Salipiger thiooxidans</name>
    <dbReference type="NCBI Taxonomy" id="282683"/>
    <lineage>
        <taxon>Bacteria</taxon>
        <taxon>Pseudomonadati</taxon>
        <taxon>Pseudomonadota</taxon>
        <taxon>Alphaproteobacteria</taxon>
        <taxon>Rhodobacterales</taxon>
        <taxon>Roseobacteraceae</taxon>
        <taxon>Salipiger</taxon>
    </lineage>
</organism>
<comment type="similarity">
    <text evidence="8 9">Belongs to the TRAP transporter small permease family.</text>
</comment>
<keyword evidence="7 9" id="KW-0472">Membrane</keyword>
<evidence type="ECO:0000256" key="9">
    <source>
        <dbReference type="RuleBase" id="RU369079"/>
    </source>
</evidence>
<name>A0A1G7G8L2_9RHOB</name>
<reference evidence="12" key="1">
    <citation type="submission" date="2016-10" db="EMBL/GenBank/DDBJ databases">
        <authorList>
            <person name="Varghese N."/>
            <person name="Submissions S."/>
        </authorList>
    </citation>
    <scope>NUCLEOTIDE SEQUENCE [LARGE SCALE GENOMIC DNA]</scope>
    <source>
        <strain evidence="12">DSM 10146</strain>
    </source>
</reference>
<feature type="transmembrane region" description="Helical" evidence="9">
    <location>
        <begin position="56"/>
        <end position="74"/>
    </location>
</feature>
<dbReference type="STRING" id="282683.SAMN04488105_108199"/>
<accession>A0A1G7G8L2</accession>
<dbReference type="Pfam" id="PF04290">
    <property type="entry name" value="DctQ"/>
    <property type="match status" value="1"/>
</dbReference>
<evidence type="ECO:0000313" key="12">
    <source>
        <dbReference type="Proteomes" id="UP000198994"/>
    </source>
</evidence>
<protein>
    <recommendedName>
        <fullName evidence="9">TRAP transporter small permease protein</fullName>
    </recommendedName>
</protein>
<evidence type="ECO:0000256" key="7">
    <source>
        <dbReference type="ARBA" id="ARBA00023136"/>
    </source>
</evidence>
<feature type="transmembrane region" description="Helical" evidence="9">
    <location>
        <begin position="95"/>
        <end position="115"/>
    </location>
</feature>
<gene>
    <name evidence="11" type="ORF">SAMN04488105_108199</name>
</gene>
<keyword evidence="6 9" id="KW-1133">Transmembrane helix</keyword>
<evidence type="ECO:0000256" key="4">
    <source>
        <dbReference type="ARBA" id="ARBA00022519"/>
    </source>
</evidence>
<feature type="domain" description="Tripartite ATP-independent periplasmic transporters DctQ component" evidence="10">
    <location>
        <begin position="33"/>
        <end position="174"/>
    </location>
</feature>
<keyword evidence="12" id="KW-1185">Reference proteome</keyword>
<dbReference type="GO" id="GO:0015740">
    <property type="term" value="P:C4-dicarboxylate transport"/>
    <property type="evidence" value="ECO:0007669"/>
    <property type="project" value="TreeGrafter"/>
</dbReference>
<evidence type="ECO:0000256" key="5">
    <source>
        <dbReference type="ARBA" id="ARBA00022692"/>
    </source>
</evidence>
<keyword evidence="4 9" id="KW-0997">Cell inner membrane</keyword>
<feature type="transmembrane region" description="Helical" evidence="9">
    <location>
        <begin position="150"/>
        <end position="169"/>
    </location>
</feature>
<dbReference type="InterPro" id="IPR007387">
    <property type="entry name" value="TRAP_DctQ"/>
</dbReference>
<evidence type="ECO:0000256" key="1">
    <source>
        <dbReference type="ARBA" id="ARBA00004429"/>
    </source>
</evidence>
<proteinExistence type="inferred from homology"/>
<comment type="subunit">
    <text evidence="9">The complex comprises the extracytoplasmic solute receptor protein and the two transmembrane proteins.</text>
</comment>
<comment type="subcellular location">
    <subcellularLocation>
        <location evidence="1 9">Cell inner membrane</location>
        <topology evidence="1 9">Multi-pass membrane protein</topology>
    </subcellularLocation>
</comment>
<feature type="transmembrane region" description="Helical" evidence="9">
    <location>
        <begin position="21"/>
        <end position="44"/>
    </location>
</feature>
<keyword evidence="2 9" id="KW-0813">Transport</keyword>
<evidence type="ECO:0000256" key="8">
    <source>
        <dbReference type="ARBA" id="ARBA00038436"/>
    </source>
</evidence>
<dbReference type="Proteomes" id="UP000198994">
    <property type="component" value="Unassembled WGS sequence"/>
</dbReference>
<dbReference type="OrthoDB" id="9794346at2"/>
<evidence type="ECO:0000256" key="3">
    <source>
        <dbReference type="ARBA" id="ARBA00022475"/>
    </source>
</evidence>
<dbReference type="InterPro" id="IPR055348">
    <property type="entry name" value="DctQ"/>
</dbReference>
<dbReference type="GO" id="GO:0022857">
    <property type="term" value="F:transmembrane transporter activity"/>
    <property type="evidence" value="ECO:0007669"/>
    <property type="project" value="UniProtKB-UniRule"/>
</dbReference>
<dbReference type="AlphaFoldDB" id="A0A1G7G8L2"/>
<dbReference type="RefSeq" id="WP_089960109.1">
    <property type="nucleotide sequence ID" value="NZ_FNAV01000008.1"/>
</dbReference>
<evidence type="ECO:0000256" key="2">
    <source>
        <dbReference type="ARBA" id="ARBA00022448"/>
    </source>
</evidence>
<keyword evidence="5 9" id="KW-0812">Transmembrane</keyword>
<keyword evidence="3" id="KW-1003">Cell membrane</keyword>
<dbReference type="PANTHER" id="PTHR35011">
    <property type="entry name" value="2,3-DIKETO-L-GULONATE TRAP TRANSPORTER SMALL PERMEASE PROTEIN YIAM"/>
    <property type="match status" value="1"/>
</dbReference>
<evidence type="ECO:0000259" key="10">
    <source>
        <dbReference type="Pfam" id="PF04290"/>
    </source>
</evidence>
<evidence type="ECO:0000256" key="6">
    <source>
        <dbReference type="ARBA" id="ARBA00022989"/>
    </source>
</evidence>
<sequence length="180" mass="18957">MTRTSSRFPTLRRLDARLAAAELRIAAALLAAMLLCMAAGAVMRSAGRPLVGADELAVLLMVCAAFFGASANLASGDHVAVDLLARRLPPATRRLTGAVLLALLAGFAACLWVWLDPVGLWRTGSGAALARDSGNFTYTEPTMTLGLAKAWFWLPMVPATLGAMLHVTVRLVSPAEAPRC</sequence>
<evidence type="ECO:0000313" key="11">
    <source>
        <dbReference type="EMBL" id="SDE84379.1"/>
    </source>
</evidence>